<dbReference type="STRING" id="692418.SAMN04488029_0126"/>
<gene>
    <name evidence="1" type="ORF">SAMN04488029_0126</name>
</gene>
<evidence type="ECO:0000313" key="1">
    <source>
        <dbReference type="EMBL" id="SMD31789.1"/>
    </source>
</evidence>
<evidence type="ECO:0000313" key="2">
    <source>
        <dbReference type="Proteomes" id="UP000192472"/>
    </source>
</evidence>
<accession>A0A1W2G528</accession>
<keyword evidence="2" id="KW-1185">Reference proteome</keyword>
<sequence length="200" mass="23934">MEFIQFIGIFRSLYGLAESWESRSKKWYEETVEPIRVSFEVVHEDYIRSLHKYLKILQQSKEPIDINHNVWDVILDDSLVSDNLRTRLYEIYELESLNALGEVVNGIKQYLDFTMSDDDDKNDLIFAREQKKAKQDFLKLGMPQTIRPSYIARLKMEFEMSKDHEEFQERAVHITRVWISSLQELYRGVNDSFLSLKRRK</sequence>
<dbReference type="AlphaFoldDB" id="A0A1W2G528"/>
<dbReference type="EMBL" id="FWYF01000001">
    <property type="protein sequence ID" value="SMD31789.1"/>
    <property type="molecule type" value="Genomic_DNA"/>
</dbReference>
<organism evidence="1 2">
    <name type="scientific">Reichenbachiella faecimaris</name>
    <dbReference type="NCBI Taxonomy" id="692418"/>
    <lineage>
        <taxon>Bacteria</taxon>
        <taxon>Pseudomonadati</taxon>
        <taxon>Bacteroidota</taxon>
        <taxon>Cytophagia</taxon>
        <taxon>Cytophagales</taxon>
        <taxon>Reichenbachiellaceae</taxon>
        <taxon>Reichenbachiella</taxon>
    </lineage>
</organism>
<dbReference type="Proteomes" id="UP000192472">
    <property type="component" value="Unassembled WGS sequence"/>
</dbReference>
<name>A0A1W2G528_REIFA</name>
<proteinExistence type="predicted"/>
<reference evidence="1 2" key="1">
    <citation type="submission" date="2017-04" db="EMBL/GenBank/DDBJ databases">
        <authorList>
            <person name="Afonso C.L."/>
            <person name="Miller P.J."/>
            <person name="Scott M.A."/>
            <person name="Spackman E."/>
            <person name="Goraichik I."/>
            <person name="Dimitrov K.M."/>
            <person name="Suarez D.L."/>
            <person name="Swayne D.E."/>
        </authorList>
    </citation>
    <scope>NUCLEOTIDE SEQUENCE [LARGE SCALE GENOMIC DNA]</scope>
    <source>
        <strain evidence="1 2">DSM 26133</strain>
    </source>
</reference>
<protein>
    <submittedName>
        <fullName evidence="1">Uncharacterized protein</fullName>
    </submittedName>
</protein>
<dbReference type="RefSeq" id="WP_084370489.1">
    <property type="nucleotide sequence ID" value="NZ_FWYF01000001.1"/>
</dbReference>